<evidence type="ECO:0000313" key="3">
    <source>
        <dbReference type="EMBL" id="SVA39562.1"/>
    </source>
</evidence>
<name>A0A381VH23_9ZZZZ</name>
<dbReference type="PIRSF" id="PIRSF006305">
    <property type="entry name" value="Maf"/>
    <property type="match status" value="1"/>
</dbReference>
<proteinExistence type="inferred from homology"/>
<accession>A0A381VH23</accession>
<dbReference type="InterPro" id="IPR003697">
    <property type="entry name" value="Maf-like"/>
</dbReference>
<dbReference type="PANTHER" id="PTHR43213:SF5">
    <property type="entry name" value="BIFUNCTIONAL DTTP_UTP PYROPHOSPHATASE_METHYLTRANSFERASE PROTEIN-RELATED"/>
    <property type="match status" value="1"/>
</dbReference>
<protein>
    <recommendedName>
        <fullName evidence="4">Septum formation protein Maf</fullName>
    </recommendedName>
</protein>
<dbReference type="GO" id="GO:0047429">
    <property type="term" value="F:nucleoside triphosphate diphosphatase activity"/>
    <property type="evidence" value="ECO:0007669"/>
    <property type="project" value="InterPro"/>
</dbReference>
<gene>
    <name evidence="3" type="ORF">METZ01_LOCUS92416</name>
</gene>
<dbReference type="PANTHER" id="PTHR43213">
    <property type="entry name" value="BIFUNCTIONAL DTTP/UTP PYROPHOSPHATASE/METHYLTRANSFERASE PROTEIN-RELATED"/>
    <property type="match status" value="1"/>
</dbReference>
<evidence type="ECO:0000256" key="2">
    <source>
        <dbReference type="ARBA" id="ARBA00022801"/>
    </source>
</evidence>
<dbReference type="Pfam" id="PF02545">
    <property type="entry name" value="Maf"/>
    <property type="match status" value="1"/>
</dbReference>
<evidence type="ECO:0008006" key="4">
    <source>
        <dbReference type="Google" id="ProtNLM"/>
    </source>
</evidence>
<dbReference type="EMBL" id="UINC01008801">
    <property type="protein sequence ID" value="SVA39562.1"/>
    <property type="molecule type" value="Genomic_DNA"/>
</dbReference>
<dbReference type="InterPro" id="IPR029001">
    <property type="entry name" value="ITPase-like_fam"/>
</dbReference>
<dbReference type="NCBIfam" id="TIGR00172">
    <property type="entry name" value="maf"/>
    <property type="match status" value="1"/>
</dbReference>
<comment type="cofactor">
    <cofactor evidence="1">
        <name>a divalent metal cation</name>
        <dbReference type="ChEBI" id="CHEBI:60240"/>
    </cofactor>
</comment>
<dbReference type="SUPFAM" id="SSF52972">
    <property type="entry name" value="ITPase-like"/>
    <property type="match status" value="1"/>
</dbReference>
<dbReference type="Gene3D" id="3.90.950.10">
    <property type="match status" value="1"/>
</dbReference>
<dbReference type="AlphaFoldDB" id="A0A381VH23"/>
<reference evidence="3" key="1">
    <citation type="submission" date="2018-05" db="EMBL/GenBank/DDBJ databases">
        <authorList>
            <person name="Lanie J.A."/>
            <person name="Ng W.-L."/>
            <person name="Kazmierczak K.M."/>
            <person name="Andrzejewski T.M."/>
            <person name="Davidsen T.M."/>
            <person name="Wayne K.J."/>
            <person name="Tettelin H."/>
            <person name="Glass J.I."/>
            <person name="Rusch D."/>
            <person name="Podicherti R."/>
            <person name="Tsui H.-C.T."/>
            <person name="Winkler M.E."/>
        </authorList>
    </citation>
    <scope>NUCLEOTIDE SEQUENCE</scope>
</reference>
<dbReference type="CDD" id="cd00555">
    <property type="entry name" value="Maf"/>
    <property type="match status" value="1"/>
</dbReference>
<evidence type="ECO:0000256" key="1">
    <source>
        <dbReference type="ARBA" id="ARBA00001968"/>
    </source>
</evidence>
<sequence>MISEYLKNYKVLLASSSKRRHELLKDLEINFQIVSQKVKESYPKSLSKSEITDFISKKKSIPFLNSLKKNELLITSDTIVWFNNKAIEKPKNIVEAKEMLNLLSGCMHQVFTSICISLKDQQKIVNQETKVYFNILKNEDINYYVNKFDVLDRAGSYGIQDIIGHVGVYKIEGCYNNVLGFPTSLFCDTIKKMNL</sequence>
<keyword evidence="2" id="KW-0378">Hydrolase</keyword>
<organism evidence="3">
    <name type="scientific">marine metagenome</name>
    <dbReference type="NCBI Taxonomy" id="408172"/>
    <lineage>
        <taxon>unclassified sequences</taxon>
        <taxon>metagenomes</taxon>
        <taxon>ecological metagenomes</taxon>
    </lineage>
</organism>
<dbReference type="HAMAP" id="MF_00528">
    <property type="entry name" value="Maf"/>
    <property type="match status" value="1"/>
</dbReference>